<keyword evidence="5" id="KW-0256">Endoplasmic reticulum</keyword>
<dbReference type="UniPathway" id="UPA00196"/>
<dbReference type="HOGENOM" id="CLU_088739_0_0_1"/>
<dbReference type="GO" id="GO:0005789">
    <property type="term" value="C:endoplasmic reticulum membrane"/>
    <property type="evidence" value="ECO:0007669"/>
    <property type="project" value="UniProtKB-SubCell"/>
</dbReference>
<gene>
    <name evidence="9" type="ORF">AMTR_s00011p00264820</name>
</gene>
<feature type="transmembrane region" description="Helical" evidence="8">
    <location>
        <begin position="99"/>
        <end position="118"/>
    </location>
</feature>
<dbReference type="STRING" id="13333.W1NG75"/>
<name>W1NG75_AMBTC</name>
<dbReference type="Pfam" id="PF06699">
    <property type="entry name" value="PIG-F"/>
    <property type="match status" value="1"/>
</dbReference>
<evidence type="ECO:0008006" key="11">
    <source>
        <dbReference type="Google" id="ProtNLM"/>
    </source>
</evidence>
<dbReference type="Proteomes" id="UP000017836">
    <property type="component" value="Unassembled WGS sequence"/>
</dbReference>
<dbReference type="OMA" id="CSWSKAV"/>
<evidence type="ECO:0000256" key="3">
    <source>
        <dbReference type="ARBA" id="ARBA00022502"/>
    </source>
</evidence>
<feature type="transmembrane region" description="Helical" evidence="8">
    <location>
        <begin position="65"/>
        <end position="87"/>
    </location>
</feature>
<evidence type="ECO:0000256" key="6">
    <source>
        <dbReference type="ARBA" id="ARBA00022989"/>
    </source>
</evidence>
<dbReference type="GO" id="GO:0006506">
    <property type="term" value="P:GPI anchor biosynthetic process"/>
    <property type="evidence" value="ECO:0007669"/>
    <property type="project" value="UniProtKB-UniPathway"/>
</dbReference>
<organism evidence="9 10">
    <name type="scientific">Amborella trichopoda</name>
    <dbReference type="NCBI Taxonomy" id="13333"/>
    <lineage>
        <taxon>Eukaryota</taxon>
        <taxon>Viridiplantae</taxon>
        <taxon>Streptophyta</taxon>
        <taxon>Embryophyta</taxon>
        <taxon>Tracheophyta</taxon>
        <taxon>Spermatophyta</taxon>
        <taxon>Magnoliopsida</taxon>
        <taxon>Amborellales</taxon>
        <taxon>Amborellaceae</taxon>
        <taxon>Amborella</taxon>
    </lineage>
</organism>
<proteinExistence type="predicted"/>
<keyword evidence="4 8" id="KW-0812">Transmembrane</keyword>
<evidence type="ECO:0000313" key="10">
    <source>
        <dbReference type="Proteomes" id="UP000017836"/>
    </source>
</evidence>
<feature type="transmembrane region" description="Helical" evidence="8">
    <location>
        <begin position="138"/>
        <end position="157"/>
    </location>
</feature>
<dbReference type="eggNOG" id="KOG3144">
    <property type="taxonomic scope" value="Eukaryota"/>
</dbReference>
<evidence type="ECO:0000313" key="9">
    <source>
        <dbReference type="EMBL" id="ERM94792.1"/>
    </source>
</evidence>
<evidence type="ECO:0000256" key="1">
    <source>
        <dbReference type="ARBA" id="ARBA00004477"/>
    </source>
</evidence>
<evidence type="ECO:0000256" key="2">
    <source>
        <dbReference type="ARBA" id="ARBA00004687"/>
    </source>
</evidence>
<protein>
    <recommendedName>
        <fullName evidence="11">Phosphatidylinositol-glycan biosynthesis class F protein</fullName>
    </recommendedName>
</protein>
<evidence type="ECO:0000256" key="8">
    <source>
        <dbReference type="SAM" id="Phobius"/>
    </source>
</evidence>
<feature type="transmembrane region" description="Helical" evidence="8">
    <location>
        <begin position="177"/>
        <end position="197"/>
    </location>
</feature>
<dbReference type="InterPro" id="IPR009580">
    <property type="entry name" value="GPI_biosynthesis_protein_Pig-F"/>
</dbReference>
<keyword evidence="3" id="KW-0337">GPI-anchor biosynthesis</keyword>
<keyword evidence="10" id="KW-1185">Reference proteome</keyword>
<dbReference type="Gramene" id="ERM94792">
    <property type="protein sequence ID" value="ERM94792"/>
    <property type="gene ID" value="AMTR_s00011p00264820"/>
</dbReference>
<reference evidence="10" key="1">
    <citation type="journal article" date="2013" name="Science">
        <title>The Amborella genome and the evolution of flowering plants.</title>
        <authorList>
            <consortium name="Amborella Genome Project"/>
        </authorList>
    </citation>
    <scope>NUCLEOTIDE SEQUENCE [LARGE SCALE GENOMIC DNA]</scope>
</reference>
<evidence type="ECO:0000256" key="7">
    <source>
        <dbReference type="ARBA" id="ARBA00023136"/>
    </source>
</evidence>
<sequence>MDLLTNHVWIPTIFLHPEKRSHDGTAHQDDYSVELMLSKLFESPIVILGFSLLSKKLEHCSLKWAILRGLLGLPAGALVNAFGAIVFGAPVGIKFLTRTVNWALLMSLLTVVPTASVYGSSWKDWQRLYAHSKPITPIDYAVCLPAHGAVIGAWFGAWPMPLDWDRPWQEWPICVTYGAIIGHTLGTVASFIVILLLSRQQRIKRD</sequence>
<accession>W1NG75</accession>
<evidence type="ECO:0000256" key="4">
    <source>
        <dbReference type="ARBA" id="ARBA00022692"/>
    </source>
</evidence>
<comment type="pathway">
    <text evidence="2">Glycolipid biosynthesis; glycosylphosphatidylinositol-anchor biosynthesis.</text>
</comment>
<dbReference type="AlphaFoldDB" id="W1NG75"/>
<comment type="subcellular location">
    <subcellularLocation>
        <location evidence="1">Endoplasmic reticulum membrane</location>
        <topology evidence="1">Multi-pass membrane protein</topology>
    </subcellularLocation>
</comment>
<evidence type="ECO:0000256" key="5">
    <source>
        <dbReference type="ARBA" id="ARBA00022824"/>
    </source>
</evidence>
<dbReference type="EMBL" id="KI397507">
    <property type="protein sequence ID" value="ERM94792.1"/>
    <property type="molecule type" value="Genomic_DNA"/>
</dbReference>
<keyword evidence="6 8" id="KW-1133">Transmembrane helix</keyword>
<keyword evidence="7 8" id="KW-0472">Membrane</keyword>